<keyword evidence="4" id="KW-0012">Acyltransferase</keyword>
<dbReference type="Pfam" id="PF00583">
    <property type="entry name" value="Acetyltransf_1"/>
    <property type="match status" value="1"/>
</dbReference>
<accession>R4KET4</accession>
<comment type="function">
    <text evidence="5">Acetylates the N-terminal alanine of ribosomal protein bS18.</text>
</comment>
<keyword evidence="3 7" id="KW-0808">Transferase</keyword>
<evidence type="ECO:0000313" key="8">
    <source>
        <dbReference type="Proteomes" id="UP000013523"/>
    </source>
</evidence>
<dbReference type="PANTHER" id="PTHR43420:SF44">
    <property type="entry name" value="ACETYLTRANSFERASE YPEA"/>
    <property type="match status" value="1"/>
</dbReference>
<evidence type="ECO:0000256" key="5">
    <source>
        <dbReference type="RuleBase" id="RU363094"/>
    </source>
</evidence>
<dbReference type="InterPro" id="IPR006464">
    <property type="entry name" value="AcTrfase_RimI/Ard1"/>
</dbReference>
<dbReference type="InterPro" id="IPR050680">
    <property type="entry name" value="YpeA/RimI_acetyltransf"/>
</dbReference>
<evidence type="ECO:0000256" key="1">
    <source>
        <dbReference type="ARBA" id="ARBA00005395"/>
    </source>
</evidence>
<evidence type="ECO:0000256" key="2">
    <source>
        <dbReference type="ARBA" id="ARBA00022490"/>
    </source>
</evidence>
<dbReference type="eggNOG" id="COG0456">
    <property type="taxonomic scope" value="Bacteria"/>
</dbReference>
<name>R4KET4_CLOPA</name>
<dbReference type="Proteomes" id="UP000013523">
    <property type="component" value="Chromosome"/>
</dbReference>
<dbReference type="InterPro" id="IPR016181">
    <property type="entry name" value="Acyl_CoA_acyltransferase"/>
</dbReference>
<dbReference type="PROSITE" id="PS51186">
    <property type="entry name" value="GNAT"/>
    <property type="match status" value="1"/>
</dbReference>
<gene>
    <name evidence="7" type="ORF">Clopa_4326</name>
</gene>
<dbReference type="KEGG" id="cpas:Clopa_4326"/>
<dbReference type="HOGENOM" id="CLU_013985_23_3_9"/>
<evidence type="ECO:0000259" key="6">
    <source>
        <dbReference type="PROSITE" id="PS51186"/>
    </source>
</evidence>
<comment type="subcellular location">
    <subcellularLocation>
        <location evidence="5">Cytoplasm</location>
    </subcellularLocation>
</comment>
<evidence type="ECO:0000256" key="4">
    <source>
        <dbReference type="ARBA" id="ARBA00023315"/>
    </source>
</evidence>
<dbReference type="AlphaFoldDB" id="R4KET4"/>
<evidence type="ECO:0000256" key="3">
    <source>
        <dbReference type="ARBA" id="ARBA00022679"/>
    </source>
</evidence>
<dbReference type="GO" id="GO:0005737">
    <property type="term" value="C:cytoplasm"/>
    <property type="evidence" value="ECO:0007669"/>
    <property type="project" value="UniProtKB-SubCell"/>
</dbReference>
<dbReference type="PANTHER" id="PTHR43420">
    <property type="entry name" value="ACETYLTRANSFERASE"/>
    <property type="match status" value="1"/>
</dbReference>
<dbReference type="GO" id="GO:0008999">
    <property type="term" value="F:protein-N-terminal-alanine acetyltransferase activity"/>
    <property type="evidence" value="ECO:0007669"/>
    <property type="project" value="UniProtKB-EC"/>
</dbReference>
<dbReference type="EC" id="2.3.1.266" evidence="5"/>
<comment type="catalytic activity">
    <reaction evidence="5">
        <text>N-terminal L-alanyl-[ribosomal protein bS18] + acetyl-CoA = N-terminal N(alpha)-acetyl-L-alanyl-[ribosomal protein bS18] + CoA + H(+)</text>
        <dbReference type="Rhea" id="RHEA:43756"/>
        <dbReference type="Rhea" id="RHEA-COMP:10676"/>
        <dbReference type="Rhea" id="RHEA-COMP:10677"/>
        <dbReference type="ChEBI" id="CHEBI:15378"/>
        <dbReference type="ChEBI" id="CHEBI:57287"/>
        <dbReference type="ChEBI" id="CHEBI:57288"/>
        <dbReference type="ChEBI" id="CHEBI:64718"/>
        <dbReference type="ChEBI" id="CHEBI:83683"/>
        <dbReference type="EC" id="2.3.1.266"/>
    </reaction>
</comment>
<comment type="similarity">
    <text evidence="1 5">Belongs to the acetyltransferase family. RimI subfamily.</text>
</comment>
<dbReference type="STRING" id="86416.Clopa_4326"/>
<dbReference type="CDD" id="cd04301">
    <property type="entry name" value="NAT_SF"/>
    <property type="match status" value="1"/>
</dbReference>
<dbReference type="SUPFAM" id="SSF55729">
    <property type="entry name" value="Acyl-CoA N-acyltransferases (Nat)"/>
    <property type="match status" value="1"/>
</dbReference>
<proteinExistence type="inferred from homology"/>
<evidence type="ECO:0000313" key="7">
    <source>
        <dbReference type="EMBL" id="AGK99044.1"/>
    </source>
</evidence>
<protein>
    <recommendedName>
        <fullName evidence="5">[Ribosomal protein bS18]-alanine N-acetyltransferase</fullName>
        <ecNumber evidence="5">2.3.1.266</ecNumber>
    </recommendedName>
</protein>
<sequence>MSDLVVCPFEEKYIDSILSIEKLSFTDPWSKDSMERELNNNFARYVVVKLNDKVIGYGGMWIILDEGHITNIAVAPEYRCIGAGKLILKSLINICKKEKVISLTLEVRVSNTIAQGLYSKFGFVTEGIRKNYYADNNENALIMWKRDI</sequence>
<keyword evidence="2 5" id="KW-0963">Cytoplasm</keyword>
<reference evidence="7 8" key="1">
    <citation type="submission" date="2012-01" db="EMBL/GenBank/DDBJ databases">
        <title>Complete sequence of chromosome of Clostridium pasteurianum BC1.</title>
        <authorList>
            <consortium name="US DOE Joint Genome Institute"/>
            <person name="Lucas S."/>
            <person name="Han J."/>
            <person name="Lapidus A."/>
            <person name="Cheng J.-F."/>
            <person name="Goodwin L."/>
            <person name="Pitluck S."/>
            <person name="Peters L."/>
            <person name="Mikhailova N."/>
            <person name="Teshima H."/>
            <person name="Detter J.C."/>
            <person name="Han C."/>
            <person name="Tapia R."/>
            <person name="Land M."/>
            <person name="Hauser L."/>
            <person name="Kyrpides N."/>
            <person name="Ivanova N."/>
            <person name="Pagani I."/>
            <person name="Dunn J."/>
            <person name="Taghavi S."/>
            <person name="Francis A."/>
            <person name="van der Lelie D."/>
            <person name="Woyke T."/>
        </authorList>
    </citation>
    <scope>NUCLEOTIDE SEQUENCE [LARGE SCALE GENOMIC DNA]</scope>
    <source>
        <strain evidence="7 8">BC1</strain>
    </source>
</reference>
<dbReference type="RefSeq" id="WP_015617318.1">
    <property type="nucleotide sequence ID" value="NC_021182.1"/>
</dbReference>
<dbReference type="Gene3D" id="3.40.630.30">
    <property type="match status" value="1"/>
</dbReference>
<dbReference type="EMBL" id="CP003261">
    <property type="protein sequence ID" value="AGK99044.1"/>
    <property type="molecule type" value="Genomic_DNA"/>
</dbReference>
<keyword evidence="8" id="KW-1185">Reference proteome</keyword>
<feature type="domain" description="N-acetyltransferase" evidence="6">
    <location>
        <begin position="4"/>
        <end position="148"/>
    </location>
</feature>
<dbReference type="InterPro" id="IPR000182">
    <property type="entry name" value="GNAT_dom"/>
</dbReference>
<dbReference type="OrthoDB" id="9794566at2"/>
<dbReference type="NCBIfam" id="TIGR01575">
    <property type="entry name" value="rimI"/>
    <property type="match status" value="1"/>
</dbReference>
<organism evidence="7 8">
    <name type="scientific">Clostridium pasteurianum BC1</name>
    <dbReference type="NCBI Taxonomy" id="86416"/>
    <lineage>
        <taxon>Bacteria</taxon>
        <taxon>Bacillati</taxon>
        <taxon>Bacillota</taxon>
        <taxon>Clostridia</taxon>
        <taxon>Eubacteriales</taxon>
        <taxon>Clostridiaceae</taxon>
        <taxon>Clostridium</taxon>
    </lineage>
</organism>
<dbReference type="PATRIC" id="fig|86416.3.peg.4337"/>